<feature type="compositionally biased region" description="Acidic residues" evidence="1">
    <location>
        <begin position="714"/>
        <end position="723"/>
    </location>
</feature>
<dbReference type="GO" id="GO:0015074">
    <property type="term" value="P:DNA integration"/>
    <property type="evidence" value="ECO:0007669"/>
    <property type="project" value="InterPro"/>
</dbReference>
<evidence type="ECO:0000313" key="4">
    <source>
        <dbReference type="Proteomes" id="UP000241764"/>
    </source>
</evidence>
<dbReference type="OrthoDB" id="5287589at2"/>
<dbReference type="RefSeq" id="WP_106663723.1">
    <property type="nucleotide sequence ID" value="NZ_PGGM01000003.1"/>
</dbReference>
<protein>
    <submittedName>
        <fullName evidence="3">Integrase</fullName>
    </submittedName>
</protein>
<proteinExistence type="predicted"/>
<evidence type="ECO:0000256" key="1">
    <source>
        <dbReference type="SAM" id="MobiDB-lite"/>
    </source>
</evidence>
<evidence type="ECO:0000259" key="2">
    <source>
        <dbReference type="PROSITE" id="PS50994"/>
    </source>
</evidence>
<dbReference type="Gene3D" id="3.30.420.10">
    <property type="entry name" value="Ribonuclease H-like superfamily/Ribonuclease H"/>
    <property type="match status" value="1"/>
</dbReference>
<dbReference type="InterPro" id="IPR001584">
    <property type="entry name" value="Integrase_cat-core"/>
</dbReference>
<feature type="region of interest" description="Disordered" evidence="1">
    <location>
        <begin position="695"/>
        <end position="723"/>
    </location>
</feature>
<reference evidence="4" key="1">
    <citation type="submission" date="2017-11" db="EMBL/GenBank/DDBJ databases">
        <authorList>
            <person name="Kuznetsova I."/>
            <person name="Sazanova A."/>
            <person name="Chirak E."/>
            <person name="Safronova V."/>
            <person name="Willems A."/>
        </authorList>
    </citation>
    <scope>NUCLEOTIDE SEQUENCE [LARGE SCALE GENOMIC DNA]</scope>
    <source>
        <strain evidence="4">CCBAU 03422</strain>
    </source>
</reference>
<organism evidence="3 4">
    <name type="scientific">Phyllobacterium sophorae</name>
    <dbReference type="NCBI Taxonomy" id="1520277"/>
    <lineage>
        <taxon>Bacteria</taxon>
        <taxon>Pseudomonadati</taxon>
        <taxon>Pseudomonadota</taxon>
        <taxon>Alphaproteobacteria</taxon>
        <taxon>Hyphomicrobiales</taxon>
        <taxon>Phyllobacteriaceae</taxon>
        <taxon>Phyllobacterium</taxon>
    </lineage>
</organism>
<gene>
    <name evidence="3" type="ORF">CU103_09915</name>
</gene>
<name>A0A2P7BFV9_9HYPH</name>
<dbReference type="Proteomes" id="UP000241764">
    <property type="component" value="Unassembled WGS sequence"/>
</dbReference>
<dbReference type="SUPFAM" id="SSF53098">
    <property type="entry name" value="Ribonuclease H-like"/>
    <property type="match status" value="1"/>
</dbReference>
<feature type="domain" description="Integrase catalytic" evidence="2">
    <location>
        <begin position="292"/>
        <end position="509"/>
    </location>
</feature>
<sequence length="723" mass="82446">MKNTLSNKESENYQRYALGLNDRIIVKDIEYRFVHSDEGGHVFYRVSHPDVYERISHGILAKYREDGLFKYTPDYHAPSKARNRDTIRQEDFIDLSEKNRERIFWCKEFCDSFLLMEKAGGASRSDESMREAIRTINAKVIEIETKKQKGENGRCGTELTTKRPPSPTQLRKWLKKYEATDRDPIVLKFNYGKCGNRTPRLEPEIVELIDKFAAEHSSRTKAGQELLHGELIAELEVINAERKSREESELPEPSVRALQRAIDKLDPYLDYVGRNGEAAAKKKFYPVQGGVRARLPFERIEMDEWLVSLQTLLVKAGMWKKLTKEQKKKAKRVRVWVSAAIDAATRCIIALRILRTAPDHESALATLQMAVSNKRAIAEAAGCKSSWDMEGTPRLVCVDTGASWYSDQFRMACSDLGIEVMYAPAGMPQFRARIERVFGTIHSQLIARFDGRTFANILAKGDYDAAAHAIMNVEELERLMIRYIVDVYHNTGHSGLGDETPANAWKRLRNDWGVRPGPDADEIRHVFGTPMERLIQNEGIHCLGNWYRSPATHAMRRSMGSKQKQVMVRIDQLNVGEISVRFNRVWVTVPCAREGLDGVSAHEWFEMNRDLRRKHRADAQAVRPIVNAAVRDFRAFREKAVKDAGLEMPVYTYKQLMRLESWFKRAGEQTRAAESDPADFLGDAEVPEDFAATAAHPGEADPNCGQPETRVENADDGFMDEED</sequence>
<comment type="caution">
    <text evidence="3">The sequence shown here is derived from an EMBL/GenBank/DDBJ whole genome shotgun (WGS) entry which is preliminary data.</text>
</comment>
<dbReference type="PROSITE" id="PS50994">
    <property type="entry name" value="INTEGRASE"/>
    <property type="match status" value="1"/>
</dbReference>
<dbReference type="EMBL" id="PGGM01000003">
    <property type="protein sequence ID" value="PSH65308.1"/>
    <property type="molecule type" value="Genomic_DNA"/>
</dbReference>
<dbReference type="GO" id="GO:0003676">
    <property type="term" value="F:nucleic acid binding"/>
    <property type="evidence" value="ECO:0007669"/>
    <property type="project" value="InterPro"/>
</dbReference>
<dbReference type="InterPro" id="IPR012337">
    <property type="entry name" value="RNaseH-like_sf"/>
</dbReference>
<accession>A0A2P7BFV9</accession>
<dbReference type="InterPro" id="IPR036397">
    <property type="entry name" value="RNaseH_sf"/>
</dbReference>
<dbReference type="AlphaFoldDB" id="A0A2P7BFV9"/>
<keyword evidence="4" id="KW-1185">Reference proteome</keyword>
<evidence type="ECO:0000313" key="3">
    <source>
        <dbReference type="EMBL" id="PSH65308.1"/>
    </source>
</evidence>